<evidence type="ECO:0000259" key="1">
    <source>
        <dbReference type="Pfam" id="PF10135"/>
    </source>
</evidence>
<evidence type="ECO:0000313" key="2">
    <source>
        <dbReference type="EMBL" id="SHH61645.1"/>
    </source>
</evidence>
<gene>
    <name evidence="2" type="ORF">SAMN05444169_8374</name>
</gene>
<feature type="domain" description="Flagellar protein FlgJ N-terminal" evidence="1">
    <location>
        <begin position="63"/>
        <end position="108"/>
    </location>
</feature>
<dbReference type="InterPro" id="IPR019301">
    <property type="entry name" value="Flagellar_prot_FlgJ_N"/>
</dbReference>
<dbReference type="EMBL" id="LT670818">
    <property type="protein sequence ID" value="SHH61645.1"/>
    <property type="molecule type" value="Genomic_DNA"/>
</dbReference>
<dbReference type="Pfam" id="PF10135">
    <property type="entry name" value="Rod-binding"/>
    <property type="match status" value="1"/>
</dbReference>
<dbReference type="RefSeq" id="WP_079571752.1">
    <property type="nucleotide sequence ID" value="NZ_LT670818.1"/>
</dbReference>
<dbReference type="NCBIfam" id="NF009431">
    <property type="entry name" value="PRK12790.1"/>
    <property type="match status" value="1"/>
</dbReference>
<proteinExistence type="predicted"/>
<protein>
    <submittedName>
        <fullName evidence="2">Rod binding protein</fullName>
    </submittedName>
</protein>
<dbReference type="OrthoDB" id="7862954at2"/>
<dbReference type="Proteomes" id="UP000190675">
    <property type="component" value="Chromosome I"/>
</dbReference>
<accession>A0A1M5UF14</accession>
<evidence type="ECO:0000313" key="3">
    <source>
        <dbReference type="Proteomes" id="UP000190675"/>
    </source>
</evidence>
<sequence length="120" mass="12656">MQANLINGSAGSMPSKAVMPMFNGRPDPAFAEALKKVSPQAQAKAKATATDFEAMFLNSMFSQMTSGIKGEGPFGDTPGTGVWRSMLTEQYSKSFAKAGGVGISKDVYHTLIMQQAGRAS</sequence>
<reference evidence="2 3" key="1">
    <citation type="submission" date="2016-11" db="EMBL/GenBank/DDBJ databases">
        <authorList>
            <person name="Jaros S."/>
            <person name="Januszkiewicz K."/>
            <person name="Wedrychowicz H."/>
        </authorList>
    </citation>
    <scope>NUCLEOTIDE SEQUENCE [LARGE SCALE GENOMIC DNA]</scope>
    <source>
        <strain evidence="2 3">GAS242</strain>
    </source>
</reference>
<organism evidence="2 3">
    <name type="scientific">Bradyrhizobium erythrophlei</name>
    <dbReference type="NCBI Taxonomy" id="1437360"/>
    <lineage>
        <taxon>Bacteria</taxon>
        <taxon>Pseudomonadati</taxon>
        <taxon>Pseudomonadota</taxon>
        <taxon>Alphaproteobacteria</taxon>
        <taxon>Hyphomicrobiales</taxon>
        <taxon>Nitrobacteraceae</taxon>
        <taxon>Bradyrhizobium</taxon>
    </lineage>
</organism>
<name>A0A1M5UF14_9BRAD</name>
<dbReference type="AlphaFoldDB" id="A0A1M5UF14"/>